<dbReference type="Pfam" id="PF02541">
    <property type="entry name" value="Ppx-GppA"/>
    <property type="match status" value="1"/>
</dbReference>
<dbReference type="Gene3D" id="3.30.420.40">
    <property type="match status" value="1"/>
</dbReference>
<keyword evidence="1 4" id="KW-0378">Hydrolase</keyword>
<dbReference type="PANTHER" id="PTHR30005:SF0">
    <property type="entry name" value="RETROGRADE REGULATION PROTEIN 2"/>
    <property type="match status" value="1"/>
</dbReference>
<evidence type="ECO:0000259" key="3">
    <source>
        <dbReference type="Pfam" id="PF21447"/>
    </source>
</evidence>
<dbReference type="InterPro" id="IPR030673">
    <property type="entry name" value="PyroPPase_GppA_Ppx"/>
</dbReference>
<dbReference type="CDD" id="cd00077">
    <property type="entry name" value="HDc"/>
    <property type="match status" value="1"/>
</dbReference>
<dbReference type="SUPFAM" id="SSF53067">
    <property type="entry name" value="Actin-like ATPase domain"/>
    <property type="match status" value="2"/>
</dbReference>
<gene>
    <name evidence="4" type="ORF">COMA2_10069</name>
</gene>
<accession>A0A0S4L3V6</accession>
<dbReference type="EC" id="3.6.1.11" evidence="4"/>
<keyword evidence="5" id="KW-1185">Reference proteome</keyword>
<dbReference type="Gene3D" id="3.30.420.150">
    <property type="entry name" value="Exopolyphosphatase. Domain 2"/>
    <property type="match status" value="1"/>
</dbReference>
<name>A0A0S4L3V6_9BACT</name>
<dbReference type="RefSeq" id="WP_090893613.1">
    <property type="nucleotide sequence ID" value="NZ_CZPZ01000001.1"/>
</dbReference>
<dbReference type="Gene3D" id="1.10.3210.10">
    <property type="entry name" value="Hypothetical protein af1432"/>
    <property type="match status" value="1"/>
</dbReference>
<dbReference type="EMBL" id="CZPZ01000001">
    <property type="protein sequence ID" value="CUS31374.1"/>
    <property type="molecule type" value="Genomic_DNA"/>
</dbReference>
<dbReference type="SUPFAM" id="SSF109604">
    <property type="entry name" value="HD-domain/PDEase-like"/>
    <property type="match status" value="1"/>
</dbReference>
<dbReference type="InterPro" id="IPR003695">
    <property type="entry name" value="Ppx_GppA_N"/>
</dbReference>
<dbReference type="STRING" id="1742973.COMA2_10069"/>
<dbReference type="GO" id="GO:0004309">
    <property type="term" value="F:exopolyphosphatase activity"/>
    <property type="evidence" value="ECO:0007669"/>
    <property type="project" value="UniProtKB-EC"/>
</dbReference>
<evidence type="ECO:0000313" key="5">
    <source>
        <dbReference type="Proteomes" id="UP000198736"/>
    </source>
</evidence>
<dbReference type="InterPro" id="IPR003607">
    <property type="entry name" value="HD/PDEase_dom"/>
</dbReference>
<dbReference type="Pfam" id="PF21447">
    <property type="entry name" value="Ppx-GppA_III"/>
    <property type="match status" value="1"/>
</dbReference>
<dbReference type="Proteomes" id="UP000198736">
    <property type="component" value="Unassembled WGS sequence"/>
</dbReference>
<dbReference type="AlphaFoldDB" id="A0A0S4L3V6"/>
<protein>
    <submittedName>
        <fullName evidence="4">Putative Exopolyphosphatase</fullName>
        <ecNumber evidence="4">3.6.1.11</ecNumber>
    </submittedName>
</protein>
<evidence type="ECO:0000259" key="2">
    <source>
        <dbReference type="Pfam" id="PF02541"/>
    </source>
</evidence>
<feature type="domain" description="Ppx/GppA phosphatase N-terminal" evidence="2">
    <location>
        <begin position="25"/>
        <end position="307"/>
    </location>
</feature>
<dbReference type="OrthoDB" id="9814545at2"/>
<reference evidence="5" key="1">
    <citation type="submission" date="2015-10" db="EMBL/GenBank/DDBJ databases">
        <authorList>
            <person name="Luecker S."/>
            <person name="Luecker S."/>
        </authorList>
    </citation>
    <scope>NUCLEOTIDE SEQUENCE [LARGE SCALE GENOMIC DNA]</scope>
</reference>
<sequence length="515" mass="57203">MSKLAVIDIGTNSIHMVLAEILPDASFKILDRFKDMTRLGNGVFATKRLSDEAMSRALDVLKTLVTLARNKGFERIVAVATSAVREAQNGGDFVSVLMEQTGLMVKVISGTEEARLIFLGVKHSIALPDGPTLVVDIGGGSVELVVGNRDGLIHGKSLKLGAIRLAEQCLFKTPPSESMMRALEQVVLAELRDALGCFKLKKFHSLVATSGMAGNVGEIIHLRHTGRPLPQLNLATVSLKDIRGLEAELARSSVKARLAIPGLDPKRIDTLLPATVVLRCLLELSGLHAITLCDKAIREGVIYDFIVRHREGLKAEQDIPDVRRRNVIGFARRCQAPEAHSLHVADLALSLFDQTKREHRLGHQERTWLEYAAILHDVGYLINPRQHHKHAYYLIKHSDLGGFTAEDIDVIATVTRYHRRAVPALKHEEFHRLTPRLQRVVKILASLLRIADGLDRTHFSLVPAVHVKLGKQITMEVRLTGDAEMELWAAKSRADLFEQIFRRRVQFSGVPLETK</sequence>
<organism evidence="4 5">
    <name type="scientific">Candidatus Nitrospira nitrificans</name>
    <dbReference type="NCBI Taxonomy" id="1742973"/>
    <lineage>
        <taxon>Bacteria</taxon>
        <taxon>Pseudomonadati</taxon>
        <taxon>Nitrospirota</taxon>
        <taxon>Nitrospiria</taxon>
        <taxon>Nitrospirales</taxon>
        <taxon>Nitrospiraceae</taxon>
        <taxon>Nitrospira</taxon>
    </lineage>
</organism>
<proteinExistence type="predicted"/>
<dbReference type="InterPro" id="IPR048950">
    <property type="entry name" value="Ppx_GppA_C"/>
</dbReference>
<dbReference type="CDD" id="cd24006">
    <property type="entry name" value="ASKHA_NBD_PPX_GppA"/>
    <property type="match status" value="1"/>
</dbReference>
<feature type="domain" description="Ppx/GppA phosphatase C-terminal" evidence="3">
    <location>
        <begin position="322"/>
        <end position="458"/>
    </location>
</feature>
<dbReference type="PANTHER" id="PTHR30005">
    <property type="entry name" value="EXOPOLYPHOSPHATASE"/>
    <property type="match status" value="1"/>
</dbReference>
<dbReference type="InterPro" id="IPR050273">
    <property type="entry name" value="GppA/Ppx_hydrolase"/>
</dbReference>
<dbReference type="PIRSF" id="PIRSF001267">
    <property type="entry name" value="Pyrophosphatase_GppA_Ppx"/>
    <property type="match status" value="1"/>
</dbReference>
<evidence type="ECO:0000313" key="4">
    <source>
        <dbReference type="EMBL" id="CUS31374.1"/>
    </source>
</evidence>
<evidence type="ECO:0000256" key="1">
    <source>
        <dbReference type="ARBA" id="ARBA00022801"/>
    </source>
</evidence>
<dbReference type="InterPro" id="IPR043129">
    <property type="entry name" value="ATPase_NBD"/>
</dbReference>